<evidence type="ECO:0000313" key="2">
    <source>
        <dbReference type="EMBL" id="KAK4249492.1"/>
    </source>
</evidence>
<comment type="caution">
    <text evidence="2">The sequence shown here is derived from an EMBL/GenBank/DDBJ whole genome shotgun (WGS) entry which is preliminary data.</text>
</comment>
<protein>
    <submittedName>
        <fullName evidence="2">Uncharacterized protein</fullName>
    </submittedName>
</protein>
<accession>A0AAN7CYJ8</accession>
<dbReference type="Proteomes" id="UP001303647">
    <property type="component" value="Unassembled WGS sequence"/>
</dbReference>
<evidence type="ECO:0000256" key="1">
    <source>
        <dbReference type="ARBA" id="ARBA00023604"/>
    </source>
</evidence>
<reference evidence="2" key="2">
    <citation type="submission" date="2023-05" db="EMBL/GenBank/DDBJ databases">
        <authorList>
            <consortium name="Lawrence Berkeley National Laboratory"/>
            <person name="Steindorff A."/>
            <person name="Hensen N."/>
            <person name="Bonometti L."/>
            <person name="Westerberg I."/>
            <person name="Brannstrom I.O."/>
            <person name="Guillou S."/>
            <person name="Cros-Aarteil S."/>
            <person name="Calhoun S."/>
            <person name="Haridas S."/>
            <person name="Kuo A."/>
            <person name="Mondo S."/>
            <person name="Pangilinan J."/>
            <person name="Riley R."/>
            <person name="Labutti K."/>
            <person name="Andreopoulos B."/>
            <person name="Lipzen A."/>
            <person name="Chen C."/>
            <person name="Yanf M."/>
            <person name="Daum C."/>
            <person name="Ng V."/>
            <person name="Clum A."/>
            <person name="Ohm R."/>
            <person name="Martin F."/>
            <person name="Silar P."/>
            <person name="Natvig D."/>
            <person name="Lalanne C."/>
            <person name="Gautier V."/>
            <person name="Ament-Velasquez S.L."/>
            <person name="Kruys A."/>
            <person name="Hutchinson M.I."/>
            <person name="Powell A.J."/>
            <person name="Barry K."/>
            <person name="Miller A.N."/>
            <person name="Grigoriev I.V."/>
            <person name="Debuchy R."/>
            <person name="Gladieux P."/>
            <person name="Thoren M.H."/>
            <person name="Johannesson H."/>
        </authorList>
    </citation>
    <scope>NUCLEOTIDE SEQUENCE</scope>
    <source>
        <strain evidence="2">CBS 359.72</strain>
    </source>
</reference>
<dbReference type="PANTHER" id="PTHR34598">
    <property type="entry name" value="BLL6449 PROTEIN"/>
    <property type="match status" value="1"/>
</dbReference>
<proteinExistence type="inferred from homology"/>
<comment type="similarity">
    <text evidence="1">Belongs to the asaB hydroxylase/desaturase family.</text>
</comment>
<name>A0AAN7CYJ8_9PEZI</name>
<dbReference type="GO" id="GO:0016491">
    <property type="term" value="F:oxidoreductase activity"/>
    <property type="evidence" value="ECO:0007669"/>
    <property type="project" value="InterPro"/>
</dbReference>
<dbReference type="NCBIfam" id="NF041278">
    <property type="entry name" value="CmcJ_NvfI_EfuI"/>
    <property type="match status" value="1"/>
</dbReference>
<sequence length="286" mass="32401">MGHDIITTVKYYDDPGDGSLPIPVYVGGDQVTNERPMVPVTVTVKDVSGQEDRFTLDSHGFQYLNHTSTEKTFDNQQRIRDRYYPECEQLLKMVTGAAQVIIFGHQIRRGPAHWHSISQNNTSSRGPLHRAHVDQSYDGAVIRLHEQFPDPDEAVRMRSRRWQIINIWRPITPIRTSPLALADATTVPDTDLVAASIFHTVTGRRQESWTVKAGPTHRWYYKHEQTPAEVVLIKCFDSDESAPARRAVHSAVEYPQESEIAAQEQPGTPVAGSNRESVEVRCLVFY</sequence>
<keyword evidence="3" id="KW-1185">Reference proteome</keyword>
<reference evidence="2" key="1">
    <citation type="journal article" date="2023" name="Mol. Phylogenet. Evol.">
        <title>Genome-scale phylogeny and comparative genomics of the fungal order Sordariales.</title>
        <authorList>
            <person name="Hensen N."/>
            <person name="Bonometti L."/>
            <person name="Westerberg I."/>
            <person name="Brannstrom I.O."/>
            <person name="Guillou S."/>
            <person name="Cros-Aarteil S."/>
            <person name="Calhoun S."/>
            <person name="Haridas S."/>
            <person name="Kuo A."/>
            <person name="Mondo S."/>
            <person name="Pangilinan J."/>
            <person name="Riley R."/>
            <person name="LaButti K."/>
            <person name="Andreopoulos B."/>
            <person name="Lipzen A."/>
            <person name="Chen C."/>
            <person name="Yan M."/>
            <person name="Daum C."/>
            <person name="Ng V."/>
            <person name="Clum A."/>
            <person name="Steindorff A."/>
            <person name="Ohm R.A."/>
            <person name="Martin F."/>
            <person name="Silar P."/>
            <person name="Natvig D.O."/>
            <person name="Lalanne C."/>
            <person name="Gautier V."/>
            <person name="Ament-Velasquez S.L."/>
            <person name="Kruys A."/>
            <person name="Hutchinson M.I."/>
            <person name="Powell A.J."/>
            <person name="Barry K."/>
            <person name="Miller A.N."/>
            <person name="Grigoriev I.V."/>
            <person name="Debuchy R."/>
            <person name="Gladieux P."/>
            <person name="Hiltunen Thoren M."/>
            <person name="Johannesson H."/>
        </authorList>
    </citation>
    <scope>NUCLEOTIDE SEQUENCE</scope>
    <source>
        <strain evidence="2">CBS 359.72</strain>
    </source>
</reference>
<organism evidence="2 3">
    <name type="scientific">Corynascus novoguineensis</name>
    <dbReference type="NCBI Taxonomy" id="1126955"/>
    <lineage>
        <taxon>Eukaryota</taxon>
        <taxon>Fungi</taxon>
        <taxon>Dikarya</taxon>
        <taxon>Ascomycota</taxon>
        <taxon>Pezizomycotina</taxon>
        <taxon>Sordariomycetes</taxon>
        <taxon>Sordariomycetidae</taxon>
        <taxon>Sordariales</taxon>
        <taxon>Chaetomiaceae</taxon>
        <taxon>Corynascus</taxon>
    </lineage>
</organism>
<dbReference type="PANTHER" id="PTHR34598:SF3">
    <property type="entry name" value="OXIDOREDUCTASE AN1597"/>
    <property type="match status" value="1"/>
</dbReference>
<dbReference type="AlphaFoldDB" id="A0AAN7CYJ8"/>
<dbReference type="InterPro" id="IPR044053">
    <property type="entry name" value="AsaB-like"/>
</dbReference>
<evidence type="ECO:0000313" key="3">
    <source>
        <dbReference type="Proteomes" id="UP001303647"/>
    </source>
</evidence>
<gene>
    <name evidence="2" type="ORF">C7999DRAFT_39470</name>
</gene>
<dbReference type="EMBL" id="MU857623">
    <property type="protein sequence ID" value="KAK4249492.1"/>
    <property type="molecule type" value="Genomic_DNA"/>
</dbReference>